<organism evidence="2 3">
    <name type="scientific">Micromonospora sonchi</name>
    <dbReference type="NCBI Taxonomy" id="1763543"/>
    <lineage>
        <taxon>Bacteria</taxon>
        <taxon>Bacillati</taxon>
        <taxon>Actinomycetota</taxon>
        <taxon>Actinomycetes</taxon>
        <taxon>Micromonosporales</taxon>
        <taxon>Micromonosporaceae</taxon>
        <taxon>Micromonospora</taxon>
    </lineage>
</organism>
<name>A0A917U3A1_9ACTN</name>
<reference evidence="2" key="1">
    <citation type="journal article" date="2014" name="Int. J. Syst. Evol. Microbiol.">
        <title>Complete genome sequence of Corynebacterium casei LMG S-19264T (=DSM 44701T), isolated from a smear-ripened cheese.</title>
        <authorList>
            <consortium name="US DOE Joint Genome Institute (JGI-PGF)"/>
            <person name="Walter F."/>
            <person name="Albersmeier A."/>
            <person name="Kalinowski J."/>
            <person name="Ruckert C."/>
        </authorList>
    </citation>
    <scope>NUCLEOTIDE SEQUENCE</scope>
    <source>
        <strain evidence="2">CGMCC 4.7312</strain>
    </source>
</reference>
<dbReference type="Proteomes" id="UP000608890">
    <property type="component" value="Unassembled WGS sequence"/>
</dbReference>
<evidence type="ECO:0000313" key="2">
    <source>
        <dbReference type="EMBL" id="GGM50007.1"/>
    </source>
</evidence>
<feature type="region of interest" description="Disordered" evidence="1">
    <location>
        <begin position="1"/>
        <end position="56"/>
    </location>
</feature>
<evidence type="ECO:0000313" key="3">
    <source>
        <dbReference type="Proteomes" id="UP000608890"/>
    </source>
</evidence>
<sequence length="136" mass="14066">MIGDGSLTLSTARRADPADEEDPCDGTGAPRERRVRSTHRRAPGGRDTGPERMGSARIRASRLLHRVRPVLAASARLTAPSARTVPARIAAGRAGLRAVVGRAGAAGLRVVARGTAGRAGRRGISTGLACRSGLGW</sequence>
<dbReference type="EMBL" id="BMNB01000018">
    <property type="protein sequence ID" value="GGM50007.1"/>
    <property type="molecule type" value="Genomic_DNA"/>
</dbReference>
<feature type="compositionally biased region" description="Basic residues" evidence="1">
    <location>
        <begin position="33"/>
        <end position="43"/>
    </location>
</feature>
<dbReference type="AlphaFoldDB" id="A0A917U3A1"/>
<proteinExistence type="predicted"/>
<protein>
    <submittedName>
        <fullName evidence="2">Uncharacterized protein</fullName>
    </submittedName>
</protein>
<reference evidence="2" key="2">
    <citation type="submission" date="2020-09" db="EMBL/GenBank/DDBJ databases">
        <authorList>
            <person name="Sun Q."/>
            <person name="Zhou Y."/>
        </authorList>
    </citation>
    <scope>NUCLEOTIDE SEQUENCE</scope>
    <source>
        <strain evidence="2">CGMCC 4.7312</strain>
    </source>
</reference>
<accession>A0A917U3A1</accession>
<comment type="caution">
    <text evidence="2">The sequence shown here is derived from an EMBL/GenBank/DDBJ whole genome shotgun (WGS) entry which is preliminary data.</text>
</comment>
<evidence type="ECO:0000256" key="1">
    <source>
        <dbReference type="SAM" id="MobiDB-lite"/>
    </source>
</evidence>
<keyword evidence="3" id="KW-1185">Reference proteome</keyword>
<gene>
    <name evidence="2" type="ORF">GCM10011608_38630</name>
</gene>